<comment type="caution">
    <text evidence="1">The sequence shown here is derived from an EMBL/GenBank/DDBJ whole genome shotgun (WGS) entry which is preliminary data.</text>
</comment>
<organism evidence="1 2">
    <name type="scientific">Candidatus Brennerbacteria bacterium CG11_big_fil_rev_8_21_14_0_20_43_10</name>
    <dbReference type="NCBI Taxonomy" id="1974523"/>
    <lineage>
        <taxon>Bacteria</taxon>
        <taxon>Candidatus Brenneribacteriota</taxon>
    </lineage>
</organism>
<dbReference type="PANTHER" id="PTHR38659">
    <property type="entry name" value="METAL-DEPENDENT PHOSPHOHYDROLASE"/>
    <property type="match status" value="1"/>
</dbReference>
<reference evidence="1 2" key="1">
    <citation type="submission" date="2017-09" db="EMBL/GenBank/DDBJ databases">
        <title>Depth-based differentiation of microbial function through sediment-hosted aquifers and enrichment of novel symbionts in the deep terrestrial subsurface.</title>
        <authorList>
            <person name="Probst A.J."/>
            <person name="Ladd B."/>
            <person name="Jarett J.K."/>
            <person name="Geller-Mcgrath D.E."/>
            <person name="Sieber C.M."/>
            <person name="Emerson J.B."/>
            <person name="Anantharaman K."/>
            <person name="Thomas B.C."/>
            <person name="Malmstrom R."/>
            <person name="Stieglmeier M."/>
            <person name="Klingl A."/>
            <person name="Woyke T."/>
            <person name="Ryan C.M."/>
            <person name="Banfield J.F."/>
        </authorList>
    </citation>
    <scope>NUCLEOTIDE SEQUENCE [LARGE SCALE GENOMIC DNA]</scope>
    <source>
        <strain evidence="1">CG11_big_fil_rev_8_21_14_0_20_43_10</strain>
    </source>
</reference>
<sequence length="204" mass="22375">MITRNQALALIQEHVENKNIIKHMVALEVVMGAIYDALQMKERPSTSSGQNSPKGNFGTKDEWMMAGLLHDGDYCEGVSENQQGIMITQWARGKGLGIPENVAHAMAAHNSDTGIKPESLMDWAIFCADSLTGLIVAATLILPTKTLACLTVQSVEKRFKEPSFARGTRRNEIAMCDEHLGISLHDFIAIALKAMQEHSEELGL</sequence>
<keyword evidence="1" id="KW-0378">Hydrolase</keyword>
<name>A0A2H0PY20_9BACT</name>
<dbReference type="GO" id="GO:0016787">
    <property type="term" value="F:hydrolase activity"/>
    <property type="evidence" value="ECO:0007669"/>
    <property type="project" value="UniProtKB-KW"/>
</dbReference>
<dbReference type="PANTHER" id="PTHR38659:SF1">
    <property type="entry name" value="METAL DEPENDENT PHOSPHOHYDROLASE"/>
    <property type="match status" value="1"/>
</dbReference>
<dbReference type="Proteomes" id="UP000236846">
    <property type="component" value="Unassembled WGS sequence"/>
</dbReference>
<dbReference type="EMBL" id="PCXE01000006">
    <property type="protein sequence ID" value="PIR26972.1"/>
    <property type="molecule type" value="Genomic_DNA"/>
</dbReference>
<dbReference type="AlphaFoldDB" id="A0A2H0PY20"/>
<dbReference type="SUPFAM" id="SSF109604">
    <property type="entry name" value="HD-domain/PDEase-like"/>
    <property type="match status" value="1"/>
</dbReference>
<evidence type="ECO:0000313" key="1">
    <source>
        <dbReference type="EMBL" id="PIR26972.1"/>
    </source>
</evidence>
<evidence type="ECO:0000313" key="2">
    <source>
        <dbReference type="Proteomes" id="UP000236846"/>
    </source>
</evidence>
<gene>
    <name evidence="1" type="ORF">COV41_00170</name>
</gene>
<protein>
    <submittedName>
        <fullName evidence="1">Phosphohydrolase</fullName>
    </submittedName>
</protein>
<accession>A0A2H0PY20</accession>
<proteinExistence type="predicted"/>